<dbReference type="Proteomes" id="UP000275267">
    <property type="component" value="Unassembled WGS sequence"/>
</dbReference>
<accession>A0A3L6RJ71</accession>
<organism evidence="2 3">
    <name type="scientific">Panicum miliaceum</name>
    <name type="common">Proso millet</name>
    <name type="synonym">Broomcorn millet</name>
    <dbReference type="NCBI Taxonomy" id="4540"/>
    <lineage>
        <taxon>Eukaryota</taxon>
        <taxon>Viridiplantae</taxon>
        <taxon>Streptophyta</taxon>
        <taxon>Embryophyta</taxon>
        <taxon>Tracheophyta</taxon>
        <taxon>Spermatophyta</taxon>
        <taxon>Magnoliopsida</taxon>
        <taxon>Liliopsida</taxon>
        <taxon>Poales</taxon>
        <taxon>Poaceae</taxon>
        <taxon>PACMAD clade</taxon>
        <taxon>Panicoideae</taxon>
        <taxon>Panicodae</taxon>
        <taxon>Paniceae</taxon>
        <taxon>Panicinae</taxon>
        <taxon>Panicum</taxon>
        <taxon>Panicum sect. Panicum</taxon>
    </lineage>
</organism>
<evidence type="ECO:0000256" key="1">
    <source>
        <dbReference type="SAM" id="MobiDB-lite"/>
    </source>
</evidence>
<feature type="region of interest" description="Disordered" evidence="1">
    <location>
        <begin position="34"/>
        <end position="137"/>
    </location>
</feature>
<keyword evidence="3" id="KW-1185">Reference proteome</keyword>
<dbReference type="PANTHER" id="PTHR35741">
    <property type="entry name" value="FACTOR CWC22-LIKE PROTEIN, PUTATIVE (DUF3245)-RELATED"/>
    <property type="match status" value="1"/>
</dbReference>
<feature type="compositionally biased region" description="Basic and acidic residues" evidence="1">
    <location>
        <begin position="43"/>
        <end position="52"/>
    </location>
</feature>
<gene>
    <name evidence="2" type="ORF">C2845_PM13G25950</name>
</gene>
<dbReference type="InterPro" id="IPR021641">
    <property type="entry name" value="DUF3245"/>
</dbReference>
<sequence length="137" mass="14967">MATETPQPEKKKAPLPKVVTLNKALKLAQTWVDKMTASEPDEPNDKDFEGRPSRLGLGAKVTPGVKRAAPTDPVERKLLGKVNAQKRKALEDENRTAKEANESSDNDSDEPESRTSAFNKKRTLPSVTSTSLGKKAK</sequence>
<comment type="caution">
    <text evidence="2">The sequence shown here is derived from an EMBL/GenBank/DDBJ whole genome shotgun (WGS) entry which is preliminary data.</text>
</comment>
<feature type="compositionally biased region" description="Basic and acidic residues" evidence="1">
    <location>
        <begin position="88"/>
        <end position="101"/>
    </location>
</feature>
<dbReference type="AlphaFoldDB" id="A0A3L6RJ71"/>
<proteinExistence type="predicted"/>
<dbReference type="OrthoDB" id="1908779at2759"/>
<evidence type="ECO:0000313" key="3">
    <source>
        <dbReference type="Proteomes" id="UP000275267"/>
    </source>
</evidence>
<evidence type="ECO:0000313" key="2">
    <source>
        <dbReference type="EMBL" id="RLN04560.1"/>
    </source>
</evidence>
<dbReference type="EMBL" id="PQIB02000008">
    <property type="protein sequence ID" value="RLN04560.1"/>
    <property type="molecule type" value="Genomic_DNA"/>
</dbReference>
<name>A0A3L6RJ71_PANMI</name>
<dbReference type="PANTHER" id="PTHR35741:SF1">
    <property type="entry name" value="FACTOR CWC22-LIKE PROTEIN, PUTATIVE (DUF3245)-RELATED"/>
    <property type="match status" value="1"/>
</dbReference>
<dbReference type="STRING" id="4540.A0A3L6RJ71"/>
<reference evidence="3" key="1">
    <citation type="journal article" date="2019" name="Nat. Commun.">
        <title>The genome of broomcorn millet.</title>
        <authorList>
            <person name="Zou C."/>
            <person name="Miki D."/>
            <person name="Li D."/>
            <person name="Tang Q."/>
            <person name="Xiao L."/>
            <person name="Rajput S."/>
            <person name="Deng P."/>
            <person name="Jia W."/>
            <person name="Huang R."/>
            <person name="Zhang M."/>
            <person name="Sun Y."/>
            <person name="Hu J."/>
            <person name="Fu X."/>
            <person name="Schnable P.S."/>
            <person name="Li F."/>
            <person name="Zhang H."/>
            <person name="Feng B."/>
            <person name="Zhu X."/>
            <person name="Liu R."/>
            <person name="Schnable J.C."/>
            <person name="Zhu J.-K."/>
            <person name="Zhang H."/>
        </authorList>
    </citation>
    <scope>NUCLEOTIDE SEQUENCE [LARGE SCALE GENOMIC DNA]</scope>
</reference>
<dbReference type="Pfam" id="PF11595">
    <property type="entry name" value="DUF3245"/>
    <property type="match status" value="1"/>
</dbReference>
<protein>
    <submittedName>
        <fullName evidence="2">Uncharacterized protein</fullName>
    </submittedName>
</protein>
<feature type="compositionally biased region" description="Polar residues" evidence="1">
    <location>
        <begin position="125"/>
        <end position="137"/>
    </location>
</feature>